<dbReference type="EMBL" id="LFYR01000725">
    <property type="protein sequence ID" value="KMZ70602.1"/>
    <property type="molecule type" value="Genomic_DNA"/>
</dbReference>
<dbReference type="AlphaFoldDB" id="A0A0K9PQX2"/>
<name>A0A0K9PQX2_ZOSMR</name>
<dbReference type="InterPro" id="IPR044180">
    <property type="entry name" value="FKBP18-like"/>
</dbReference>
<comment type="caution">
    <text evidence="2">The sequence shown here is derived from an EMBL/GenBank/DDBJ whole genome shotgun (WGS) entry which is preliminary data.</text>
</comment>
<reference evidence="3" key="1">
    <citation type="journal article" date="2016" name="Nature">
        <title>The genome of the seagrass Zostera marina reveals angiosperm adaptation to the sea.</title>
        <authorList>
            <person name="Olsen J.L."/>
            <person name="Rouze P."/>
            <person name="Verhelst B."/>
            <person name="Lin Y.-C."/>
            <person name="Bayer T."/>
            <person name="Collen J."/>
            <person name="Dattolo E."/>
            <person name="De Paoli E."/>
            <person name="Dittami S."/>
            <person name="Maumus F."/>
            <person name="Michel G."/>
            <person name="Kersting A."/>
            <person name="Lauritano C."/>
            <person name="Lohaus R."/>
            <person name="Toepel M."/>
            <person name="Tonon T."/>
            <person name="Vanneste K."/>
            <person name="Amirebrahimi M."/>
            <person name="Brakel J."/>
            <person name="Bostroem C."/>
            <person name="Chovatia M."/>
            <person name="Grimwood J."/>
            <person name="Jenkins J.W."/>
            <person name="Jueterbock A."/>
            <person name="Mraz A."/>
            <person name="Stam W.T."/>
            <person name="Tice H."/>
            <person name="Bornberg-Bauer E."/>
            <person name="Green P.J."/>
            <person name="Pearson G.A."/>
            <person name="Procaccini G."/>
            <person name="Duarte C.M."/>
            <person name="Schmutz J."/>
            <person name="Reusch T.B.H."/>
            <person name="Van de Peer Y."/>
        </authorList>
    </citation>
    <scope>NUCLEOTIDE SEQUENCE [LARGE SCALE GENOMIC DNA]</scope>
    <source>
        <strain evidence="3">cv. Finnish</strain>
    </source>
</reference>
<gene>
    <name evidence="2" type="ORF">ZOSMA_198G00020</name>
</gene>
<dbReference type="SUPFAM" id="SSF54534">
    <property type="entry name" value="FKBP-like"/>
    <property type="match status" value="1"/>
</dbReference>
<organism evidence="2 3">
    <name type="scientific">Zostera marina</name>
    <name type="common">Eelgrass</name>
    <dbReference type="NCBI Taxonomy" id="29655"/>
    <lineage>
        <taxon>Eukaryota</taxon>
        <taxon>Viridiplantae</taxon>
        <taxon>Streptophyta</taxon>
        <taxon>Embryophyta</taxon>
        <taxon>Tracheophyta</taxon>
        <taxon>Spermatophyta</taxon>
        <taxon>Magnoliopsida</taxon>
        <taxon>Liliopsida</taxon>
        <taxon>Zosteraceae</taxon>
        <taxon>Zostera</taxon>
    </lineage>
</organism>
<keyword evidence="1" id="KW-0812">Transmembrane</keyword>
<keyword evidence="3" id="KW-1185">Reference proteome</keyword>
<keyword evidence="1" id="KW-1133">Transmembrane helix</keyword>
<protein>
    <submittedName>
        <fullName evidence="2">Uncharacterized protein</fullName>
    </submittedName>
</protein>
<feature type="transmembrane region" description="Helical" evidence="1">
    <location>
        <begin position="25"/>
        <end position="43"/>
    </location>
</feature>
<dbReference type="STRING" id="29655.A0A0K9PQX2"/>
<sequence length="238" mass="26629">MKKKGRWQVEIGETIKTEKSHKAQASFLIIVIIINPWVLSLFHQSGNYSSLPFLLKSSQEHQQQHYHHRDCYCGGAALGNIQIVYQSTQAPSNSALISRRDVALASVSIPLGFLLFPTASEARERRNRRVIPSEDYTTTADGLKYYDLIVGKGVEAEKNSTVQVHFDCIYRGVTALSSRESKLLAGNRIIAQAPCLEKSGNATLSTMPMVFFLHRLRQNHLPPYTLSLRVCELGARGE</sequence>
<evidence type="ECO:0000313" key="2">
    <source>
        <dbReference type="EMBL" id="KMZ70602.1"/>
    </source>
</evidence>
<dbReference type="PANTHER" id="PTHR47862:SF1">
    <property type="entry name" value="PEPTIDYL-PROLYL CIS-TRANS ISOMERASE FKBP18, CHLOROPLASTIC"/>
    <property type="match status" value="1"/>
</dbReference>
<dbReference type="PANTHER" id="PTHR47862">
    <property type="entry name" value="PEPTIDYL-PROLYL CIS-TRANS ISOMERASE FKBP18, CHLOROPLASTIC"/>
    <property type="match status" value="1"/>
</dbReference>
<evidence type="ECO:0000313" key="3">
    <source>
        <dbReference type="Proteomes" id="UP000036987"/>
    </source>
</evidence>
<accession>A0A0K9PQX2</accession>
<proteinExistence type="predicted"/>
<dbReference type="Proteomes" id="UP000036987">
    <property type="component" value="Unassembled WGS sequence"/>
</dbReference>
<keyword evidence="1" id="KW-0472">Membrane</keyword>
<evidence type="ECO:0000256" key="1">
    <source>
        <dbReference type="SAM" id="Phobius"/>
    </source>
</evidence>